<dbReference type="PANTHER" id="PTHR30619">
    <property type="entry name" value="DNA INTERNALIZATION/COMPETENCE PROTEIN COMEC/REC2"/>
    <property type="match status" value="1"/>
</dbReference>
<evidence type="ECO:0000256" key="5">
    <source>
        <dbReference type="ARBA" id="ARBA00023136"/>
    </source>
</evidence>
<feature type="transmembrane region" description="Helical" evidence="6">
    <location>
        <begin position="401"/>
        <end position="420"/>
    </location>
</feature>
<sequence length="696" mass="79210">MAKSYKIFIWKKAPFLRLLLPVITGILTGYYFKVEIYILLIIAIILSLAFLTFNLLPLVYRFRLQPVNGVIITGFLINAGLFLTWNKDVRNHSDWYGKTYDTSSYIIGTISEPPVEKSKSYKSLANVEAIIKKDSVYPVTGKLLLYFSKDSSAKKLVYGSRVIIKKDLQEIKNSGNPAAFNYKRYCAFQQIFHQCYLKQTDWSLLKSDDANTFRQAIFTTQRYIVNVLDDNIKGTDESSLAKALLIGYKVDLDKDLVQAYSNVGVVHLIAISGLHLALIYAMLLWVTGKISFIQKSKFIRLFIILFCLWFFSLLTGASASVLRSAVMFTFIATGATFGKKASIYNSLASSAFVLLCYDPFMLWDVGFQLSYCAVLGIVIAQKYVFNWFYFSSKLLNKIWKLAAVSLTAQIFTLPLCLYYFHQFPLLFLLSNVVAIPLSTIALWGCIFLVAISPIHLLALYFGKAVMASIWLLNHAVIFINAIPFSLWDGISITVTETIILYLIISFFLYWLLRKNNIGFKLGIYSTLLLSGLIALNKWNAAKQKKLIVYNVPSHKAIDFIEGNAYHFYGDSDLVEEGLLQNFHLKPERISLMLTKGDTLSLFQQKNFVGFHGKRILMIDSAVDFKPLSKKINVDYIIISKNPKLFMSSLAKVFECGVYIFDASNPLWKIEKWKKDCEELHLRFHSVSEQGAFVTDL</sequence>
<evidence type="ECO:0000256" key="6">
    <source>
        <dbReference type="SAM" id="Phobius"/>
    </source>
</evidence>
<keyword evidence="4 6" id="KW-1133">Transmembrane helix</keyword>
<evidence type="ECO:0000259" key="8">
    <source>
        <dbReference type="Pfam" id="PF13567"/>
    </source>
</evidence>
<dbReference type="AlphaFoldDB" id="A0A5J5IQH5"/>
<evidence type="ECO:0000259" key="7">
    <source>
        <dbReference type="Pfam" id="PF03772"/>
    </source>
</evidence>
<dbReference type="EMBL" id="VYQF01000001">
    <property type="protein sequence ID" value="KAA9041842.1"/>
    <property type="molecule type" value="Genomic_DNA"/>
</dbReference>
<dbReference type="InterPro" id="IPR052159">
    <property type="entry name" value="Competence_DNA_uptake"/>
</dbReference>
<dbReference type="InterPro" id="IPR025405">
    <property type="entry name" value="DUF4131"/>
</dbReference>
<keyword evidence="2" id="KW-1003">Cell membrane</keyword>
<keyword evidence="3 6" id="KW-0812">Transmembrane</keyword>
<dbReference type="PANTHER" id="PTHR30619:SF1">
    <property type="entry name" value="RECOMBINATION PROTEIN 2"/>
    <property type="match status" value="1"/>
</dbReference>
<dbReference type="NCBIfam" id="TIGR00360">
    <property type="entry name" value="ComEC_N-term"/>
    <property type="match status" value="1"/>
</dbReference>
<feature type="transmembrane region" description="Helical" evidence="6">
    <location>
        <begin position="38"/>
        <end position="60"/>
    </location>
</feature>
<dbReference type="Pfam" id="PF03772">
    <property type="entry name" value="Competence"/>
    <property type="match status" value="1"/>
</dbReference>
<name>A0A5J5IQH5_9BACT</name>
<feature type="transmembrane region" description="Helical" evidence="6">
    <location>
        <begin position="298"/>
        <end position="315"/>
    </location>
</feature>
<organism evidence="9 10">
    <name type="scientific">Ginsengibacter hankyongi</name>
    <dbReference type="NCBI Taxonomy" id="2607284"/>
    <lineage>
        <taxon>Bacteria</taxon>
        <taxon>Pseudomonadati</taxon>
        <taxon>Bacteroidota</taxon>
        <taxon>Chitinophagia</taxon>
        <taxon>Chitinophagales</taxon>
        <taxon>Chitinophagaceae</taxon>
        <taxon>Ginsengibacter</taxon>
    </lineage>
</organism>
<accession>A0A5J5IQH5</accession>
<feature type="transmembrane region" description="Helical" evidence="6">
    <location>
        <begin position="265"/>
        <end position="286"/>
    </location>
</feature>
<dbReference type="InterPro" id="IPR004477">
    <property type="entry name" value="ComEC_N"/>
</dbReference>
<keyword evidence="5 6" id="KW-0472">Membrane</keyword>
<dbReference type="Proteomes" id="UP000326903">
    <property type="component" value="Unassembled WGS sequence"/>
</dbReference>
<proteinExistence type="predicted"/>
<evidence type="ECO:0000313" key="9">
    <source>
        <dbReference type="EMBL" id="KAA9041842.1"/>
    </source>
</evidence>
<reference evidence="9 10" key="1">
    <citation type="submission" date="2019-09" db="EMBL/GenBank/DDBJ databases">
        <title>Draft genome sequence of Ginsengibacter sp. BR5-29.</title>
        <authorList>
            <person name="Im W.-T."/>
        </authorList>
    </citation>
    <scope>NUCLEOTIDE SEQUENCE [LARGE SCALE GENOMIC DNA]</scope>
    <source>
        <strain evidence="9 10">BR5-29</strain>
    </source>
</reference>
<dbReference type="GO" id="GO:0005886">
    <property type="term" value="C:plasma membrane"/>
    <property type="evidence" value="ECO:0007669"/>
    <property type="project" value="UniProtKB-SubCell"/>
</dbReference>
<evidence type="ECO:0000313" key="10">
    <source>
        <dbReference type="Proteomes" id="UP000326903"/>
    </source>
</evidence>
<gene>
    <name evidence="9" type="ORF">FW778_07445</name>
</gene>
<evidence type="ECO:0000256" key="1">
    <source>
        <dbReference type="ARBA" id="ARBA00004651"/>
    </source>
</evidence>
<evidence type="ECO:0000256" key="3">
    <source>
        <dbReference type="ARBA" id="ARBA00022692"/>
    </source>
</evidence>
<comment type="subcellular location">
    <subcellularLocation>
        <location evidence="1">Cell membrane</location>
        <topology evidence="1">Multi-pass membrane protein</topology>
    </subcellularLocation>
</comment>
<dbReference type="RefSeq" id="WP_150413971.1">
    <property type="nucleotide sequence ID" value="NZ_VYQF01000001.1"/>
</dbReference>
<protein>
    <submittedName>
        <fullName evidence="9">ComEC family competence protein</fullName>
    </submittedName>
</protein>
<feature type="transmembrane region" description="Helical" evidence="6">
    <location>
        <begin position="67"/>
        <end position="85"/>
    </location>
</feature>
<feature type="transmembrane region" description="Helical" evidence="6">
    <location>
        <begin position="492"/>
        <end position="512"/>
    </location>
</feature>
<feature type="domain" description="ComEC/Rec2-related protein" evidence="7">
    <location>
        <begin position="244"/>
        <end position="513"/>
    </location>
</feature>
<dbReference type="Pfam" id="PF13567">
    <property type="entry name" value="DUF4131"/>
    <property type="match status" value="1"/>
</dbReference>
<evidence type="ECO:0000256" key="4">
    <source>
        <dbReference type="ARBA" id="ARBA00022989"/>
    </source>
</evidence>
<keyword evidence="10" id="KW-1185">Reference proteome</keyword>
<feature type="domain" description="DUF4131" evidence="8">
    <location>
        <begin position="37"/>
        <end position="201"/>
    </location>
</feature>
<feature type="transmembrane region" description="Helical" evidence="6">
    <location>
        <begin position="15"/>
        <end position="32"/>
    </location>
</feature>
<feature type="transmembrane region" description="Helical" evidence="6">
    <location>
        <begin position="368"/>
        <end position="389"/>
    </location>
</feature>
<feature type="transmembrane region" description="Helical" evidence="6">
    <location>
        <begin position="521"/>
        <end position="538"/>
    </location>
</feature>
<evidence type="ECO:0000256" key="2">
    <source>
        <dbReference type="ARBA" id="ARBA00022475"/>
    </source>
</evidence>
<comment type="caution">
    <text evidence="9">The sequence shown here is derived from an EMBL/GenBank/DDBJ whole genome shotgun (WGS) entry which is preliminary data.</text>
</comment>